<evidence type="ECO:0000313" key="3">
    <source>
        <dbReference type="EMBL" id="ESO02525.1"/>
    </source>
</evidence>
<dbReference type="EMBL" id="KB096742">
    <property type="protein sequence ID" value="ESO02525.1"/>
    <property type="molecule type" value="Genomic_DNA"/>
</dbReference>
<dbReference type="InParanoid" id="T1FY77"/>
<dbReference type="CDD" id="cd04301">
    <property type="entry name" value="NAT_SF"/>
    <property type="match status" value="1"/>
</dbReference>
<dbReference type="RefSeq" id="XP_009019933.1">
    <property type="nucleotide sequence ID" value="XM_009021685.1"/>
</dbReference>
<evidence type="ECO:0000259" key="2">
    <source>
        <dbReference type="PROSITE" id="PS51186"/>
    </source>
</evidence>
<dbReference type="STRING" id="6412.T1FY77"/>
<dbReference type="PANTHER" id="PTHR20916">
    <property type="entry name" value="CYSTEINE AND GLYCINE-RICH PROTEIN 2 BINDING PROTEIN"/>
    <property type="match status" value="1"/>
</dbReference>
<dbReference type="PANTHER" id="PTHR20916:SF26">
    <property type="entry name" value="CYSTEINE-RICH PROTEIN 2-BINDING PROTEIN"/>
    <property type="match status" value="1"/>
</dbReference>
<dbReference type="Proteomes" id="UP000015101">
    <property type="component" value="Unassembled WGS sequence"/>
</dbReference>
<dbReference type="Pfam" id="PF00583">
    <property type="entry name" value="Acetyltransf_1"/>
    <property type="match status" value="1"/>
</dbReference>
<protein>
    <recommendedName>
        <fullName evidence="2">N-acetyltransferase domain-containing protein</fullName>
    </recommendedName>
</protein>
<dbReference type="InterPro" id="IPR016181">
    <property type="entry name" value="Acyl_CoA_acyltransferase"/>
</dbReference>
<feature type="domain" description="N-acetyltransferase" evidence="2">
    <location>
        <begin position="60"/>
        <end position="191"/>
    </location>
</feature>
<dbReference type="KEGG" id="hro:HELRODRAFT_65431"/>
<reference evidence="5" key="1">
    <citation type="submission" date="2012-12" db="EMBL/GenBank/DDBJ databases">
        <authorList>
            <person name="Hellsten U."/>
            <person name="Grimwood J."/>
            <person name="Chapman J.A."/>
            <person name="Shapiro H."/>
            <person name="Aerts A."/>
            <person name="Otillar R.P."/>
            <person name="Terry A.Y."/>
            <person name="Boore J.L."/>
            <person name="Simakov O."/>
            <person name="Marletaz F."/>
            <person name="Cho S.-J."/>
            <person name="Edsinger-Gonzales E."/>
            <person name="Havlak P."/>
            <person name="Kuo D.-H."/>
            <person name="Larsson T."/>
            <person name="Lv J."/>
            <person name="Arendt D."/>
            <person name="Savage R."/>
            <person name="Osoegawa K."/>
            <person name="de Jong P."/>
            <person name="Lindberg D.R."/>
            <person name="Seaver E.C."/>
            <person name="Weisblat D.A."/>
            <person name="Putnam N.H."/>
            <person name="Grigoriev I.V."/>
            <person name="Rokhsar D.S."/>
        </authorList>
    </citation>
    <scope>NUCLEOTIDE SEQUENCE</scope>
</reference>
<reference evidence="4" key="3">
    <citation type="submission" date="2015-06" db="UniProtKB">
        <authorList>
            <consortium name="EnsemblMetazoa"/>
        </authorList>
    </citation>
    <scope>IDENTIFICATION</scope>
</reference>
<dbReference type="HOGENOM" id="CLU_084861_0_0_1"/>
<dbReference type="EnsemblMetazoa" id="HelroT65431">
    <property type="protein sequence ID" value="HelroP65431"/>
    <property type="gene ID" value="HelroG65431"/>
</dbReference>
<dbReference type="CTD" id="20213775"/>
<dbReference type="AlphaFoldDB" id="T1FY77"/>
<sequence length="205" mass="23884">RILKPYIRRDYDSKPLRLRLLEEIINHHHQKQQLLSLSSSSSSSSSLPTTTSSSSSSSPIDFCYVRPQHIPSINGYCNEFFWPGIDLSESLDYPDYSCVALYKKLVIGFAFMVPDVSYDEAYISYIFTHPEWRKVGVAKFMLYHLLQQACADKDVTLHVSASNPALILYQMFGFKEEEFIMDFYDRYLPLESKDCRNAFFLRLKR</sequence>
<dbReference type="GeneID" id="20213775"/>
<reference evidence="3 5" key="2">
    <citation type="journal article" date="2013" name="Nature">
        <title>Insights into bilaterian evolution from three spiralian genomes.</title>
        <authorList>
            <person name="Simakov O."/>
            <person name="Marletaz F."/>
            <person name="Cho S.J."/>
            <person name="Edsinger-Gonzales E."/>
            <person name="Havlak P."/>
            <person name="Hellsten U."/>
            <person name="Kuo D.H."/>
            <person name="Larsson T."/>
            <person name="Lv J."/>
            <person name="Arendt D."/>
            <person name="Savage R."/>
            <person name="Osoegawa K."/>
            <person name="de Jong P."/>
            <person name="Grimwood J."/>
            <person name="Chapman J.A."/>
            <person name="Shapiro H."/>
            <person name="Aerts A."/>
            <person name="Otillar R.P."/>
            <person name="Terry A.Y."/>
            <person name="Boore J.L."/>
            <person name="Grigoriev I.V."/>
            <person name="Lindberg D.R."/>
            <person name="Seaver E.C."/>
            <person name="Weisblat D.A."/>
            <person name="Putnam N.H."/>
            <person name="Rokhsar D.S."/>
        </authorList>
    </citation>
    <scope>NUCLEOTIDE SEQUENCE</scope>
</reference>
<dbReference type="SUPFAM" id="SSF55729">
    <property type="entry name" value="Acyl-CoA N-acyltransferases (Nat)"/>
    <property type="match status" value="1"/>
</dbReference>
<evidence type="ECO:0000313" key="5">
    <source>
        <dbReference type="Proteomes" id="UP000015101"/>
    </source>
</evidence>
<accession>T1FY77</accession>
<feature type="region of interest" description="Disordered" evidence="1">
    <location>
        <begin position="35"/>
        <end position="58"/>
    </location>
</feature>
<dbReference type="PROSITE" id="PS51186">
    <property type="entry name" value="GNAT"/>
    <property type="match status" value="1"/>
</dbReference>
<dbReference type="OMA" id="NTEIRNC"/>
<dbReference type="GO" id="GO:0016747">
    <property type="term" value="F:acyltransferase activity, transferring groups other than amino-acyl groups"/>
    <property type="evidence" value="ECO:0007669"/>
    <property type="project" value="InterPro"/>
</dbReference>
<dbReference type="OrthoDB" id="4080456at2759"/>
<organism evidence="4 5">
    <name type="scientific">Helobdella robusta</name>
    <name type="common">Californian leech</name>
    <dbReference type="NCBI Taxonomy" id="6412"/>
    <lineage>
        <taxon>Eukaryota</taxon>
        <taxon>Metazoa</taxon>
        <taxon>Spiralia</taxon>
        <taxon>Lophotrochozoa</taxon>
        <taxon>Annelida</taxon>
        <taxon>Clitellata</taxon>
        <taxon>Hirudinea</taxon>
        <taxon>Rhynchobdellida</taxon>
        <taxon>Glossiphoniidae</taxon>
        <taxon>Helobdella</taxon>
    </lineage>
</organism>
<dbReference type="EMBL" id="AMQM01000922">
    <property type="status" value="NOT_ANNOTATED_CDS"/>
    <property type="molecule type" value="Genomic_DNA"/>
</dbReference>
<keyword evidence="5" id="KW-1185">Reference proteome</keyword>
<evidence type="ECO:0000313" key="4">
    <source>
        <dbReference type="EnsemblMetazoa" id="HelroP65431"/>
    </source>
</evidence>
<gene>
    <name evidence="4" type="primary">20213775</name>
    <name evidence="3" type="ORF">HELRODRAFT_65431</name>
</gene>
<name>T1FY77_HELRO</name>
<evidence type="ECO:0000256" key="1">
    <source>
        <dbReference type="SAM" id="MobiDB-lite"/>
    </source>
</evidence>
<dbReference type="Gene3D" id="3.40.630.30">
    <property type="match status" value="1"/>
</dbReference>
<dbReference type="FunFam" id="3.40.630.30:FF:000013">
    <property type="entry name" value="cysteine-rich protein 2-binding protein-like"/>
    <property type="match status" value="1"/>
</dbReference>
<dbReference type="InterPro" id="IPR000182">
    <property type="entry name" value="GNAT_dom"/>
</dbReference>
<dbReference type="eggNOG" id="KOG3138">
    <property type="taxonomic scope" value="Eukaryota"/>
</dbReference>
<proteinExistence type="predicted"/>